<name>B3E4B8_TRIL1</name>
<protein>
    <recommendedName>
        <fullName evidence="5">DUF748 domain-containing protein</fullName>
    </recommendedName>
</protein>
<evidence type="ECO:0008006" key="5">
    <source>
        <dbReference type="Google" id="ProtNLM"/>
    </source>
</evidence>
<keyword evidence="2" id="KW-1133">Transmembrane helix</keyword>
<feature type="region of interest" description="Disordered" evidence="1">
    <location>
        <begin position="1190"/>
        <end position="1216"/>
    </location>
</feature>
<keyword evidence="2" id="KW-0472">Membrane</keyword>
<feature type="compositionally biased region" description="Basic and acidic residues" evidence="1">
    <location>
        <begin position="1190"/>
        <end position="1201"/>
    </location>
</feature>
<dbReference type="PANTHER" id="PTHR30441:SF8">
    <property type="entry name" value="DUF748 DOMAIN-CONTAINING PROTEIN"/>
    <property type="match status" value="1"/>
</dbReference>
<dbReference type="KEGG" id="glo:Glov_2223"/>
<dbReference type="RefSeq" id="WP_012470275.1">
    <property type="nucleotide sequence ID" value="NC_010814.1"/>
</dbReference>
<sequence length="1216" mass="133574">MSLHKPIEWLKQHRKRLIVWGGSIFLFMVLFSTLVLPVIIKSQAEKGITRAIGRSARIEAVRFNPFGMTLTVKGFSLFEPDARSPFIQFNSLRVSLSSASLFRFAPVADELSLDRLQVKLIRTAANRYNFSDIIDRLAAQPKQEKSTTPRFSINNISLQGSSIDFEDRAVNGGKKHTIRELTFTIPFISTIPYLAEQYTDPRFSAIINGARFSFSGKTRPLHNSMETNLNLKLAELDLPYYLAYLPAQMPIKLDSGKLGLDLALTYRIHQNKKPELMIKGLTRLDEISVKEKNNASLASFKRLDVVSKEVELFSRKVVLQQLALDGLTLQVERDSAGKLNFQRLLPAEPAAPKTGKKTVKKENSPPLQLMVENLALTDGAVSFHDRQPAGGFKSRLQAINVKLSNLSTTANTQSAYEISFNGDSAETFAASGTASLSPISATSRFNLSGIKLQRGWPYLQNLLTAPVNGNLSLAGKATFSAQDGVAVQDLAVHLQDIAAKYGDKDSTRLTSLDLTGISFSQKENQAAVDEIKLAGGNIKLSREADGSISALALLKRPAPSATKPVKPEPAPVKAVAKADLKPLSWQVKKINVTGLSTTFADKQFSEPPVFTLSNIRLSTGNLTGPTFSAMPLQFSSVFNKNAPIKVSGTVTPLPFRFNGTTSFAKLPIQDFESYIPENVNVFVLGGTLDSSMKVNVALDKDNKPVGSFSGSAGVRGFHTVDSVQEEDLLKWESLQLDQISGNLAPFSLAIRQIALNGVYSKIAVRKDGTLNLQNLITQEKGQGAGVKGQDHKISDQPETVTASAPPTQQIAAAPKGQIKIDTLTVQDGTIAFSDVHLPQQFRSTFHNLGGMVSGLSSDMNTRAEVDLRGNLENHSPLQITGTVNPLRDDLFVDLTISFKDIELSPATPYSGTYLGYEIDKGKLFLDLKYHIENKQLQASNKVFVDQFTFGKSVDSTKATKLPVRLGIALLKDRNGQINLDLPVSGRTDDPKFSIWGVVWQVVVNLFVKAATSPFALLSSMMGSSEDLSSVSFAPGSAMLAPSEEKKLTTLAAALSQRPGLKVELSGYIDKQHDPEGYRAELLLYKMRQEKYLDLAKNQQTKEGDDAEKMVIQPVEYSRYLKAVYLKEKFPKPRNLIGMVKDLPDTEMKKLIIANTTVGDQELQQLAARRAAVVKQYLITKGKLESQRIFQKQDDIQKRPKQENSPASRVELNPLAL</sequence>
<dbReference type="PANTHER" id="PTHR30441">
    <property type="entry name" value="DUF748 DOMAIN-CONTAINING PROTEIN"/>
    <property type="match status" value="1"/>
</dbReference>
<proteinExistence type="predicted"/>
<dbReference type="Gene3D" id="3.30.1330.60">
    <property type="entry name" value="OmpA-like domain"/>
    <property type="match status" value="1"/>
</dbReference>
<dbReference type="InterPro" id="IPR008023">
    <property type="entry name" value="DUF748"/>
</dbReference>
<keyword evidence="4" id="KW-1185">Reference proteome</keyword>
<dbReference type="InterPro" id="IPR036737">
    <property type="entry name" value="OmpA-like_sf"/>
</dbReference>
<feature type="transmembrane region" description="Helical" evidence="2">
    <location>
        <begin position="17"/>
        <end position="40"/>
    </location>
</feature>
<dbReference type="eggNOG" id="COG2982">
    <property type="taxonomic scope" value="Bacteria"/>
</dbReference>
<dbReference type="HOGENOM" id="CLU_005680_1_0_7"/>
<dbReference type="GO" id="GO:0090313">
    <property type="term" value="P:regulation of protein targeting to membrane"/>
    <property type="evidence" value="ECO:0007669"/>
    <property type="project" value="TreeGrafter"/>
</dbReference>
<organism evidence="3 4">
    <name type="scientific">Trichlorobacter lovleyi (strain ATCC BAA-1151 / DSM 17278 / SZ)</name>
    <name type="common">Geobacter lovleyi</name>
    <dbReference type="NCBI Taxonomy" id="398767"/>
    <lineage>
        <taxon>Bacteria</taxon>
        <taxon>Pseudomonadati</taxon>
        <taxon>Thermodesulfobacteriota</taxon>
        <taxon>Desulfuromonadia</taxon>
        <taxon>Geobacterales</taxon>
        <taxon>Geobacteraceae</taxon>
        <taxon>Trichlorobacter</taxon>
    </lineage>
</organism>
<accession>B3E4B8</accession>
<evidence type="ECO:0000313" key="3">
    <source>
        <dbReference type="EMBL" id="ACD95939.1"/>
    </source>
</evidence>
<keyword evidence="2" id="KW-0812">Transmembrane</keyword>
<evidence type="ECO:0000256" key="2">
    <source>
        <dbReference type="SAM" id="Phobius"/>
    </source>
</evidence>
<dbReference type="Proteomes" id="UP000002420">
    <property type="component" value="Chromosome"/>
</dbReference>
<dbReference type="OrthoDB" id="9757969at2"/>
<dbReference type="InterPro" id="IPR052894">
    <property type="entry name" value="AsmA-related"/>
</dbReference>
<gene>
    <name evidence="3" type="ordered locus">Glov_2223</name>
</gene>
<dbReference type="AlphaFoldDB" id="B3E4B8"/>
<reference evidence="3 4" key="1">
    <citation type="submission" date="2008-05" db="EMBL/GenBank/DDBJ databases">
        <title>Complete sequence of chromosome of Geobacter lovleyi SZ.</title>
        <authorList>
            <consortium name="US DOE Joint Genome Institute"/>
            <person name="Lucas S."/>
            <person name="Copeland A."/>
            <person name="Lapidus A."/>
            <person name="Glavina del Rio T."/>
            <person name="Dalin E."/>
            <person name="Tice H."/>
            <person name="Bruce D."/>
            <person name="Goodwin L."/>
            <person name="Pitluck S."/>
            <person name="Chertkov O."/>
            <person name="Meincke L."/>
            <person name="Brettin T."/>
            <person name="Detter J.C."/>
            <person name="Han C."/>
            <person name="Tapia R."/>
            <person name="Kuske C.R."/>
            <person name="Schmutz J."/>
            <person name="Larimer F."/>
            <person name="Land M."/>
            <person name="Hauser L."/>
            <person name="Kyrpides N."/>
            <person name="Mikhailova N."/>
            <person name="Sung Y."/>
            <person name="Fletcher K.E."/>
            <person name="Ritalahti K.M."/>
            <person name="Loeffler F.E."/>
            <person name="Richardson P."/>
        </authorList>
    </citation>
    <scope>NUCLEOTIDE SEQUENCE [LARGE SCALE GENOMIC DNA]</scope>
    <source>
        <strain evidence="4">ATCC BAA-1151 / DSM 17278 / SZ</strain>
    </source>
</reference>
<evidence type="ECO:0000313" key="4">
    <source>
        <dbReference type="Proteomes" id="UP000002420"/>
    </source>
</evidence>
<dbReference type="EMBL" id="CP001089">
    <property type="protein sequence ID" value="ACD95939.1"/>
    <property type="molecule type" value="Genomic_DNA"/>
</dbReference>
<dbReference type="STRING" id="398767.Glov_2223"/>
<dbReference type="Pfam" id="PF05359">
    <property type="entry name" value="DUF748"/>
    <property type="match status" value="2"/>
</dbReference>
<evidence type="ECO:0000256" key="1">
    <source>
        <dbReference type="SAM" id="MobiDB-lite"/>
    </source>
</evidence>
<dbReference type="GO" id="GO:0005886">
    <property type="term" value="C:plasma membrane"/>
    <property type="evidence" value="ECO:0007669"/>
    <property type="project" value="TreeGrafter"/>
</dbReference>